<keyword evidence="4" id="KW-1185">Reference proteome</keyword>
<dbReference type="InterPro" id="IPR012867">
    <property type="entry name" value="DUF1648"/>
</dbReference>
<proteinExistence type="predicted"/>
<feature type="domain" description="DUF1648" evidence="2">
    <location>
        <begin position="30"/>
        <end position="73"/>
    </location>
</feature>
<reference evidence="4" key="1">
    <citation type="journal article" date="2019" name="Int. J. Syst. Evol. Microbiol.">
        <title>The Global Catalogue of Microorganisms (GCM) 10K type strain sequencing project: providing services to taxonomists for standard genome sequencing and annotation.</title>
        <authorList>
            <consortium name="The Broad Institute Genomics Platform"/>
            <consortium name="The Broad Institute Genome Sequencing Center for Infectious Disease"/>
            <person name="Wu L."/>
            <person name="Ma J."/>
        </authorList>
    </citation>
    <scope>NUCLEOTIDE SEQUENCE [LARGE SCALE GENOMIC DNA]</scope>
    <source>
        <strain evidence="4">TISTR 1858</strain>
    </source>
</reference>
<evidence type="ECO:0000313" key="3">
    <source>
        <dbReference type="EMBL" id="MFD2630007.1"/>
    </source>
</evidence>
<organism evidence="3 4">
    <name type="scientific">Oceanobacillus kapialis</name>
    <dbReference type="NCBI Taxonomy" id="481353"/>
    <lineage>
        <taxon>Bacteria</taxon>
        <taxon>Bacillati</taxon>
        <taxon>Bacillota</taxon>
        <taxon>Bacilli</taxon>
        <taxon>Bacillales</taxon>
        <taxon>Bacillaceae</taxon>
        <taxon>Oceanobacillus</taxon>
    </lineage>
</organism>
<dbReference type="Pfam" id="PF07853">
    <property type="entry name" value="DUF1648"/>
    <property type="match status" value="1"/>
</dbReference>
<feature type="transmembrane region" description="Helical" evidence="1">
    <location>
        <begin position="143"/>
        <end position="162"/>
    </location>
</feature>
<evidence type="ECO:0000313" key="4">
    <source>
        <dbReference type="Proteomes" id="UP001597451"/>
    </source>
</evidence>
<keyword evidence="1" id="KW-0472">Membrane</keyword>
<feature type="transmembrane region" description="Helical" evidence="1">
    <location>
        <begin position="118"/>
        <end position="137"/>
    </location>
</feature>
<comment type="caution">
    <text evidence="3">The sequence shown here is derived from an EMBL/GenBank/DDBJ whole genome shotgun (WGS) entry which is preliminary data.</text>
</comment>
<evidence type="ECO:0000259" key="2">
    <source>
        <dbReference type="Pfam" id="PF07853"/>
    </source>
</evidence>
<sequence length="168" mass="18877">MAEPGKRPKLKIPKTKTEWIADVIGYTAYVGSIVFFIYSWGMLPDEVPAHYNAMGEVDRWGSKFELLILPIVGALVGGMCQVFERFPESHNYPERLNEENAAAFYRNSRNMINQIKNVCFIIFAFILVESITIAQGWGQGMGAWVLPVLVGSSLIPIVIGALKQRKIR</sequence>
<dbReference type="EMBL" id="JBHUMX010000041">
    <property type="protein sequence ID" value="MFD2630007.1"/>
    <property type="molecule type" value="Genomic_DNA"/>
</dbReference>
<feature type="transmembrane region" description="Helical" evidence="1">
    <location>
        <begin position="60"/>
        <end position="83"/>
    </location>
</feature>
<dbReference type="RefSeq" id="WP_379562821.1">
    <property type="nucleotide sequence ID" value="NZ_CP085256.1"/>
</dbReference>
<name>A0ABW5Q2X3_9BACI</name>
<dbReference type="Proteomes" id="UP001597451">
    <property type="component" value="Unassembled WGS sequence"/>
</dbReference>
<gene>
    <name evidence="3" type="ORF">ACFSUN_14560</name>
</gene>
<evidence type="ECO:0000256" key="1">
    <source>
        <dbReference type="SAM" id="Phobius"/>
    </source>
</evidence>
<feature type="transmembrane region" description="Helical" evidence="1">
    <location>
        <begin position="20"/>
        <end position="40"/>
    </location>
</feature>
<keyword evidence="1" id="KW-0812">Transmembrane</keyword>
<accession>A0ABW5Q2X3</accession>
<keyword evidence="1" id="KW-1133">Transmembrane helix</keyword>
<protein>
    <submittedName>
        <fullName evidence="3">DUF1648 domain-containing protein</fullName>
    </submittedName>
</protein>